<feature type="transmembrane region" description="Helical" evidence="1">
    <location>
        <begin position="12"/>
        <end position="32"/>
    </location>
</feature>
<dbReference type="Proteomes" id="UP001303222">
    <property type="component" value="Unassembled WGS sequence"/>
</dbReference>
<evidence type="ECO:0000313" key="2">
    <source>
        <dbReference type="EMBL" id="KAK3950855.1"/>
    </source>
</evidence>
<accession>A0AAN6SEM8</accession>
<keyword evidence="1" id="KW-1133">Transmembrane helix</keyword>
<keyword evidence="1" id="KW-0472">Membrane</keyword>
<reference evidence="2" key="1">
    <citation type="journal article" date="2023" name="Mol. Phylogenet. Evol.">
        <title>Genome-scale phylogeny and comparative genomics of the fungal order Sordariales.</title>
        <authorList>
            <person name="Hensen N."/>
            <person name="Bonometti L."/>
            <person name="Westerberg I."/>
            <person name="Brannstrom I.O."/>
            <person name="Guillou S."/>
            <person name="Cros-Aarteil S."/>
            <person name="Calhoun S."/>
            <person name="Haridas S."/>
            <person name="Kuo A."/>
            <person name="Mondo S."/>
            <person name="Pangilinan J."/>
            <person name="Riley R."/>
            <person name="LaButti K."/>
            <person name="Andreopoulos B."/>
            <person name="Lipzen A."/>
            <person name="Chen C."/>
            <person name="Yan M."/>
            <person name="Daum C."/>
            <person name="Ng V."/>
            <person name="Clum A."/>
            <person name="Steindorff A."/>
            <person name="Ohm R.A."/>
            <person name="Martin F."/>
            <person name="Silar P."/>
            <person name="Natvig D.O."/>
            <person name="Lalanne C."/>
            <person name="Gautier V."/>
            <person name="Ament-Velasquez S.L."/>
            <person name="Kruys A."/>
            <person name="Hutchinson M.I."/>
            <person name="Powell A.J."/>
            <person name="Barry K."/>
            <person name="Miller A.N."/>
            <person name="Grigoriev I.V."/>
            <person name="Debuchy R."/>
            <person name="Gladieux P."/>
            <person name="Hiltunen Thoren M."/>
            <person name="Johannesson H."/>
        </authorList>
    </citation>
    <scope>NUCLEOTIDE SEQUENCE</scope>
    <source>
        <strain evidence="2">CBS 626.80</strain>
    </source>
</reference>
<evidence type="ECO:0000256" key="1">
    <source>
        <dbReference type="SAM" id="Phobius"/>
    </source>
</evidence>
<sequence length="66" mass="7486">MKKIQNSSPNLVLRLDTSLMLSFLITLLSLVSRLWQKAVLWFFMTTCVTSCFVLSVIQSLSGESRC</sequence>
<reference evidence="2" key="2">
    <citation type="submission" date="2023-06" db="EMBL/GenBank/DDBJ databases">
        <authorList>
            <consortium name="Lawrence Berkeley National Laboratory"/>
            <person name="Mondo S.J."/>
            <person name="Hensen N."/>
            <person name="Bonometti L."/>
            <person name="Westerberg I."/>
            <person name="Brannstrom I.O."/>
            <person name="Guillou S."/>
            <person name="Cros-Aarteil S."/>
            <person name="Calhoun S."/>
            <person name="Haridas S."/>
            <person name="Kuo A."/>
            <person name="Pangilinan J."/>
            <person name="Riley R."/>
            <person name="Labutti K."/>
            <person name="Andreopoulos B."/>
            <person name="Lipzen A."/>
            <person name="Chen C."/>
            <person name="Yanf M."/>
            <person name="Daum C."/>
            <person name="Ng V."/>
            <person name="Clum A."/>
            <person name="Steindorff A."/>
            <person name="Ohm R."/>
            <person name="Martin F."/>
            <person name="Silar P."/>
            <person name="Natvig D."/>
            <person name="Lalanne C."/>
            <person name="Gautier V."/>
            <person name="Ament-Velasquez S.L."/>
            <person name="Kruys A."/>
            <person name="Hutchinson M.I."/>
            <person name="Powell A.J."/>
            <person name="Barry K."/>
            <person name="Miller A.N."/>
            <person name="Grigoriev I.V."/>
            <person name="Debuchy R."/>
            <person name="Gladieux P."/>
            <person name="Thoren M.H."/>
            <person name="Johannesson H."/>
        </authorList>
    </citation>
    <scope>NUCLEOTIDE SEQUENCE</scope>
    <source>
        <strain evidence="2">CBS 626.80</strain>
    </source>
</reference>
<proteinExistence type="predicted"/>
<keyword evidence="1" id="KW-0812">Transmembrane</keyword>
<name>A0AAN6SEM8_9PEZI</name>
<dbReference type="AlphaFoldDB" id="A0AAN6SEM8"/>
<comment type="caution">
    <text evidence="2">The sequence shown here is derived from an EMBL/GenBank/DDBJ whole genome shotgun (WGS) entry which is preliminary data.</text>
</comment>
<gene>
    <name evidence="2" type="ORF">QBC32DRAFT_345423</name>
</gene>
<evidence type="ECO:0000313" key="3">
    <source>
        <dbReference type="Proteomes" id="UP001303222"/>
    </source>
</evidence>
<feature type="transmembrane region" description="Helical" evidence="1">
    <location>
        <begin position="38"/>
        <end position="57"/>
    </location>
</feature>
<protein>
    <submittedName>
        <fullName evidence="2">Uncharacterized protein</fullName>
    </submittedName>
</protein>
<dbReference type="EMBL" id="MU859164">
    <property type="protein sequence ID" value="KAK3950855.1"/>
    <property type="molecule type" value="Genomic_DNA"/>
</dbReference>
<keyword evidence="3" id="KW-1185">Reference proteome</keyword>
<organism evidence="2 3">
    <name type="scientific">Pseudoneurospora amorphoporcata</name>
    <dbReference type="NCBI Taxonomy" id="241081"/>
    <lineage>
        <taxon>Eukaryota</taxon>
        <taxon>Fungi</taxon>
        <taxon>Dikarya</taxon>
        <taxon>Ascomycota</taxon>
        <taxon>Pezizomycotina</taxon>
        <taxon>Sordariomycetes</taxon>
        <taxon>Sordariomycetidae</taxon>
        <taxon>Sordariales</taxon>
        <taxon>Sordariaceae</taxon>
        <taxon>Pseudoneurospora</taxon>
    </lineage>
</organism>